<sequence>MATAAALTTLALSVQAAAQTTGGLRLPPNYLSRFSSTELAATNDSGYGVRYFPLPIEPDLRLSILKAKDYWEYNISTRQKDTTFAFGVFNNGYTAAAGIPKFEITHDPYKGVQYSGVVQHLFGILPVKSYDPYSKFSVGYAFTVWNDRIRILNNVGVGYKTITDDAAPYAINKEVVAPFTQTEAAGGYSKPVTDKINVGIYTTARLFTFPMQGQYQASIDLSPSINVQVTPQFSVSASQLERFAVGSVPISDLNYARYQETYATLTYRLPKDSPVGMLRSRLTKNWVGDSGNTYLRNDVLFNVPQIPVLVGPSVGYQWGGTSSAVNRWLWSLSFAPK</sequence>
<evidence type="ECO:0000313" key="3">
    <source>
        <dbReference type="Proteomes" id="UP001458946"/>
    </source>
</evidence>
<feature type="chain" id="PRO_5046612012" evidence="1">
    <location>
        <begin position="19"/>
        <end position="337"/>
    </location>
</feature>
<accession>A0ABP9VIH7</accession>
<gene>
    <name evidence="2" type="ORF">Dxin01_03665</name>
</gene>
<proteinExistence type="predicted"/>
<keyword evidence="3" id="KW-1185">Reference proteome</keyword>
<reference evidence="2 3" key="1">
    <citation type="submission" date="2024-02" db="EMBL/GenBank/DDBJ databases">
        <title>Deinococcus xinjiangensis NBRC 107630.</title>
        <authorList>
            <person name="Ichikawa N."/>
            <person name="Katano-Makiyama Y."/>
            <person name="Hidaka K."/>
        </authorList>
    </citation>
    <scope>NUCLEOTIDE SEQUENCE [LARGE SCALE GENOMIC DNA]</scope>
    <source>
        <strain evidence="2 3">NBRC 107630</strain>
    </source>
</reference>
<dbReference type="Proteomes" id="UP001458946">
    <property type="component" value="Unassembled WGS sequence"/>
</dbReference>
<name>A0ABP9VIH7_9DEIO</name>
<comment type="caution">
    <text evidence="2">The sequence shown here is derived from an EMBL/GenBank/DDBJ whole genome shotgun (WGS) entry which is preliminary data.</text>
</comment>
<evidence type="ECO:0000313" key="2">
    <source>
        <dbReference type="EMBL" id="GAA5503898.1"/>
    </source>
</evidence>
<dbReference type="EMBL" id="BAABRN010000073">
    <property type="protein sequence ID" value="GAA5503898.1"/>
    <property type="molecule type" value="Genomic_DNA"/>
</dbReference>
<protein>
    <submittedName>
        <fullName evidence="2">Uncharacterized protein</fullName>
    </submittedName>
</protein>
<organism evidence="2 3">
    <name type="scientific">Deinococcus xinjiangensis</name>
    <dbReference type="NCBI Taxonomy" id="457454"/>
    <lineage>
        <taxon>Bacteria</taxon>
        <taxon>Thermotogati</taxon>
        <taxon>Deinococcota</taxon>
        <taxon>Deinococci</taxon>
        <taxon>Deinococcales</taxon>
        <taxon>Deinococcaceae</taxon>
        <taxon>Deinococcus</taxon>
    </lineage>
</organism>
<feature type="signal peptide" evidence="1">
    <location>
        <begin position="1"/>
        <end position="18"/>
    </location>
</feature>
<evidence type="ECO:0000256" key="1">
    <source>
        <dbReference type="SAM" id="SignalP"/>
    </source>
</evidence>
<keyword evidence="1" id="KW-0732">Signal</keyword>